<feature type="domain" description="PKD" evidence="1">
    <location>
        <begin position="72"/>
        <end position="107"/>
    </location>
</feature>
<dbReference type="CDD" id="cd00146">
    <property type="entry name" value="PKD"/>
    <property type="match status" value="1"/>
</dbReference>
<comment type="caution">
    <text evidence="2">The sequence shown here is derived from an EMBL/GenBank/DDBJ whole genome shotgun (WGS) entry which is preliminary data.</text>
</comment>
<dbReference type="InterPro" id="IPR013783">
    <property type="entry name" value="Ig-like_fold"/>
</dbReference>
<proteinExistence type="predicted"/>
<feature type="domain" description="PKD" evidence="1">
    <location>
        <begin position="146"/>
        <end position="189"/>
    </location>
</feature>
<reference evidence="2 3" key="1">
    <citation type="submission" date="2019-09" db="EMBL/GenBank/DDBJ databases">
        <authorList>
            <person name="Cao W.R."/>
        </authorList>
    </citation>
    <scope>NUCLEOTIDE SEQUENCE [LARGE SCALE GENOMIC DNA]</scope>
    <source>
        <strain evidence="2 3">B1N29</strain>
    </source>
</reference>
<protein>
    <submittedName>
        <fullName evidence="2">PKD domain-containing protein</fullName>
    </submittedName>
</protein>
<dbReference type="InterPro" id="IPR022409">
    <property type="entry name" value="PKD/Chitinase_dom"/>
</dbReference>
<evidence type="ECO:0000313" key="2">
    <source>
        <dbReference type="EMBL" id="KAB1067300.1"/>
    </source>
</evidence>
<dbReference type="AlphaFoldDB" id="A0A6N6MCC0"/>
<evidence type="ECO:0000313" key="3">
    <source>
        <dbReference type="Proteomes" id="UP000441333"/>
    </source>
</evidence>
<sequence length="330" mass="37727">MSKNKNINETKYLDKNVIHLFLLVLFASGTALGYKVYTDVPCEQITMDIHAKSYRVGELIKFTDLTEQGEHWAWDFGDHSAISNKRNALHIYAKPGTYEVNLKVNHTCESTRSIVIKEKAFVLDPSKIPNLVVPDSITAGQKFIVSDSTSGAYSWEWRFGETAKANAITQSAEYTYTEYGLKTITLVVNGDTKHMAKKRIRVFPKPDEEETPVERITAKPREIGWDIPYEPVVDEEEETPEKVIPYISDMDFTEALLKLADKEITEKNFEVYFCGNINKTIVVDGKNTSFLAFCQKIRGKNIKIKRLAIFRIEGSNCIENINLEYNRKIF</sequence>
<dbReference type="SUPFAM" id="SSF49299">
    <property type="entry name" value="PKD domain"/>
    <property type="match status" value="2"/>
</dbReference>
<name>A0A6N6MCC0_9FLAO</name>
<organism evidence="2 3">
    <name type="scientific">Pseudotamlana haliotis</name>
    <dbReference type="NCBI Taxonomy" id="2614804"/>
    <lineage>
        <taxon>Bacteria</taxon>
        <taxon>Pseudomonadati</taxon>
        <taxon>Bacteroidota</taxon>
        <taxon>Flavobacteriia</taxon>
        <taxon>Flavobacteriales</taxon>
        <taxon>Flavobacteriaceae</taxon>
        <taxon>Pseudotamlana</taxon>
    </lineage>
</organism>
<dbReference type="InterPro" id="IPR000601">
    <property type="entry name" value="PKD_dom"/>
</dbReference>
<dbReference type="PROSITE" id="PS50093">
    <property type="entry name" value="PKD"/>
    <property type="match status" value="2"/>
</dbReference>
<keyword evidence="3" id="KW-1185">Reference proteome</keyword>
<accession>A0A6N6MCC0</accession>
<gene>
    <name evidence="2" type="ORF">F6U93_12880</name>
</gene>
<dbReference type="InterPro" id="IPR035986">
    <property type="entry name" value="PKD_dom_sf"/>
</dbReference>
<dbReference type="RefSeq" id="WP_150940456.1">
    <property type="nucleotide sequence ID" value="NZ_WAAT01000050.1"/>
</dbReference>
<dbReference type="Gene3D" id="2.60.40.10">
    <property type="entry name" value="Immunoglobulins"/>
    <property type="match status" value="2"/>
</dbReference>
<dbReference type="Pfam" id="PF18911">
    <property type="entry name" value="PKD_4"/>
    <property type="match status" value="1"/>
</dbReference>
<dbReference type="SMART" id="SM00089">
    <property type="entry name" value="PKD"/>
    <property type="match status" value="2"/>
</dbReference>
<dbReference type="EMBL" id="WAAT01000050">
    <property type="protein sequence ID" value="KAB1067300.1"/>
    <property type="molecule type" value="Genomic_DNA"/>
</dbReference>
<dbReference type="Proteomes" id="UP000441333">
    <property type="component" value="Unassembled WGS sequence"/>
</dbReference>
<evidence type="ECO:0000259" key="1">
    <source>
        <dbReference type="PROSITE" id="PS50093"/>
    </source>
</evidence>